<reference evidence="3" key="1">
    <citation type="journal article" date="2021" name="Science">
        <title>Hunting the eagle killer: A cyanobacterial neurotoxin causes vacuolar myelinopathy.</title>
        <authorList>
            <person name="Breinlinger S."/>
            <person name="Phillips T.J."/>
            <person name="Haram B.N."/>
            <person name="Mares J."/>
            <person name="Martinez Yerena J.A."/>
            <person name="Hrouzek P."/>
            <person name="Sobotka R."/>
            <person name="Henderson W.M."/>
            <person name="Schmieder P."/>
            <person name="Williams S.M."/>
            <person name="Lauderdale J.D."/>
            <person name="Wilde H.D."/>
            <person name="Gerrin W."/>
            <person name="Kust A."/>
            <person name="Washington J.W."/>
            <person name="Wagner C."/>
            <person name="Geier B."/>
            <person name="Liebeke M."/>
            <person name="Enke H."/>
            <person name="Niedermeyer T.H.J."/>
            <person name="Wilde S.B."/>
        </authorList>
    </citation>
    <scope>NUCLEOTIDE SEQUENCE [LARGE SCALE GENOMIC DNA]</scope>
    <source>
        <strain evidence="3">Thurmond2011</strain>
    </source>
</reference>
<gene>
    <name evidence="2" type="ORF">G7B40_016390</name>
</gene>
<evidence type="ECO:0000313" key="2">
    <source>
        <dbReference type="EMBL" id="MDR9896129.1"/>
    </source>
</evidence>
<evidence type="ECO:0008006" key="4">
    <source>
        <dbReference type="Google" id="ProtNLM"/>
    </source>
</evidence>
<dbReference type="Proteomes" id="UP000667802">
    <property type="component" value="Unassembled WGS sequence"/>
</dbReference>
<accession>A0AAP5I7H2</accession>
<evidence type="ECO:0000256" key="1">
    <source>
        <dbReference type="SAM" id="SignalP"/>
    </source>
</evidence>
<dbReference type="RefSeq" id="WP_208349369.1">
    <property type="nucleotide sequence ID" value="NZ_JAALHA020000007.1"/>
</dbReference>
<organism evidence="2 3">
    <name type="scientific">Aetokthonos hydrillicola Thurmond2011</name>
    <dbReference type="NCBI Taxonomy" id="2712845"/>
    <lineage>
        <taxon>Bacteria</taxon>
        <taxon>Bacillati</taxon>
        <taxon>Cyanobacteriota</taxon>
        <taxon>Cyanophyceae</taxon>
        <taxon>Nostocales</taxon>
        <taxon>Hapalosiphonaceae</taxon>
        <taxon>Aetokthonos</taxon>
    </lineage>
</organism>
<dbReference type="EMBL" id="JAALHA020000007">
    <property type="protein sequence ID" value="MDR9896129.1"/>
    <property type="molecule type" value="Genomic_DNA"/>
</dbReference>
<name>A0AAP5I7H2_9CYAN</name>
<feature type="chain" id="PRO_5042967663" description="Dirigent protein" evidence="1">
    <location>
        <begin position="27"/>
        <end position="203"/>
    </location>
</feature>
<proteinExistence type="predicted"/>
<keyword evidence="3" id="KW-1185">Reference proteome</keyword>
<protein>
    <recommendedName>
        <fullName evidence="4">Dirigent protein</fullName>
    </recommendedName>
</protein>
<sequence length="203" mass="21772">MLRSKIKWLVPVALTLLSFWSGVESANAQKIYNFTVVYDTSVKINPFKPNLPDIVRATITGEATDAPYGLSSFTSNTYGKVINDPNTSITTTIFNSDPAVLGLQGEQAFSDTYGSENQLFGKASDSAQVNPAAGTIQGGGTITIYGGTGIFENARGIITFTESDTLNSDPTAPSKGQAKLRFFFEVPDKVVGSSKSRHQYPNP</sequence>
<comment type="caution">
    <text evidence="2">The sequence shown here is derived from an EMBL/GenBank/DDBJ whole genome shotgun (WGS) entry which is preliminary data.</text>
</comment>
<feature type="signal peptide" evidence="1">
    <location>
        <begin position="1"/>
        <end position="26"/>
    </location>
</feature>
<dbReference type="AlphaFoldDB" id="A0AAP5I7H2"/>
<evidence type="ECO:0000313" key="3">
    <source>
        <dbReference type="Proteomes" id="UP000667802"/>
    </source>
</evidence>
<keyword evidence="1" id="KW-0732">Signal</keyword>